<feature type="transmembrane region" description="Helical" evidence="1">
    <location>
        <begin position="129"/>
        <end position="146"/>
    </location>
</feature>
<dbReference type="RefSeq" id="WP_317900833.1">
    <property type="nucleotide sequence ID" value="NZ_JAIRBC010000003.1"/>
</dbReference>
<keyword evidence="1" id="KW-1133">Transmembrane helix</keyword>
<keyword evidence="3" id="KW-1185">Reference proteome</keyword>
<accession>A0AAE3ERC0</accession>
<feature type="transmembrane region" description="Helical" evidence="1">
    <location>
        <begin position="192"/>
        <end position="209"/>
    </location>
</feature>
<feature type="transmembrane region" description="Helical" evidence="1">
    <location>
        <begin position="360"/>
        <end position="379"/>
    </location>
</feature>
<feature type="transmembrane region" description="Helical" evidence="1">
    <location>
        <begin position="166"/>
        <end position="185"/>
    </location>
</feature>
<dbReference type="AlphaFoldDB" id="A0AAE3ERC0"/>
<keyword evidence="1" id="KW-0812">Transmembrane</keyword>
<keyword evidence="1" id="KW-0472">Membrane</keyword>
<protein>
    <submittedName>
        <fullName evidence="2">Uncharacterized protein</fullName>
    </submittedName>
</protein>
<evidence type="ECO:0000313" key="3">
    <source>
        <dbReference type="Proteomes" id="UP001200642"/>
    </source>
</evidence>
<gene>
    <name evidence="2" type="ORF">K8352_02890</name>
</gene>
<comment type="caution">
    <text evidence="2">The sequence shown here is derived from an EMBL/GenBank/DDBJ whole genome shotgun (WGS) entry which is preliminary data.</text>
</comment>
<dbReference type="Proteomes" id="UP001200642">
    <property type="component" value="Unassembled WGS sequence"/>
</dbReference>
<feature type="transmembrane region" description="Helical" evidence="1">
    <location>
        <begin position="215"/>
        <end position="232"/>
    </location>
</feature>
<sequence>MDRELTTHDARNINIFLVGIALYSIALVIARSDPAYLVILAGELIQFLGICFVVYSLFAFVKLNNTTTPYVKFILALLLAWFYFLIAWSLRLDFDIIKRMLLKGEGSLFTYLIPLVVFAKKKVLFLKNTVRICIILGIIYFVFLFLYKDVIFKIYGSQSVVNEKYFFEYCVLWLSITAGIILLLYPYFSRKVKIFALIVVLVTLVTALFRARRTLIFISVFPLLLAGFLYILNSRYKLLALIIGIVILFGISGLGYELYTNNQNGFFSNLTTRIDEDTRTGVNECFYNDFIFNDWIIGRGFEGRYFCPNIDDNYEVVGYRSMIETDFLNIILKSGGVYLFLLLSLMIPAVYKGWFQSKNLLSKAAASWIFFWIICLYPANVFAFSFNYLLVWLAVGICFSERIRLMPEETVKRHFKMY</sequence>
<proteinExistence type="predicted"/>
<name>A0AAE3ERC0_9FLAO</name>
<feature type="transmembrane region" description="Helical" evidence="1">
    <location>
        <begin position="239"/>
        <end position="259"/>
    </location>
</feature>
<feature type="transmembrane region" description="Helical" evidence="1">
    <location>
        <begin position="36"/>
        <end position="58"/>
    </location>
</feature>
<feature type="transmembrane region" description="Helical" evidence="1">
    <location>
        <begin position="12"/>
        <end position="30"/>
    </location>
</feature>
<organism evidence="2 3">
    <name type="scientific">Cerina litoralis</name>
    <dbReference type="NCBI Taxonomy" id="2874477"/>
    <lineage>
        <taxon>Bacteria</taxon>
        <taxon>Pseudomonadati</taxon>
        <taxon>Bacteroidota</taxon>
        <taxon>Flavobacteriia</taxon>
        <taxon>Flavobacteriales</taxon>
        <taxon>Flavobacteriaceae</taxon>
        <taxon>Cerina</taxon>
    </lineage>
</organism>
<evidence type="ECO:0000256" key="1">
    <source>
        <dbReference type="SAM" id="Phobius"/>
    </source>
</evidence>
<dbReference type="EMBL" id="JAIRBC010000003">
    <property type="protein sequence ID" value="MCG2459687.1"/>
    <property type="molecule type" value="Genomic_DNA"/>
</dbReference>
<feature type="transmembrane region" description="Helical" evidence="1">
    <location>
        <begin position="70"/>
        <end position="90"/>
    </location>
</feature>
<evidence type="ECO:0000313" key="2">
    <source>
        <dbReference type="EMBL" id="MCG2459687.1"/>
    </source>
</evidence>
<reference evidence="2" key="1">
    <citation type="submission" date="2023-02" db="EMBL/GenBank/DDBJ databases">
        <title>Genome of Flavobacteriaceae gen. nov. sp. strain F89.</title>
        <authorList>
            <person name="Wang Y."/>
        </authorList>
    </citation>
    <scope>NUCLEOTIDE SEQUENCE</scope>
    <source>
        <strain evidence="2">F89</strain>
    </source>
</reference>
<feature type="transmembrane region" description="Helical" evidence="1">
    <location>
        <begin position="330"/>
        <end position="351"/>
    </location>
</feature>